<dbReference type="InterPro" id="IPR007268">
    <property type="entry name" value="Rad9/Ddc1"/>
</dbReference>
<dbReference type="GeneTree" id="ENSGT00390000005767"/>
<accession>A0A9J8DF72</accession>
<keyword evidence="2" id="KW-1185">Reference proteome</keyword>
<evidence type="ECO:0000313" key="1">
    <source>
        <dbReference type="Ensembl" id="ENSCCRP00000180987.1"/>
    </source>
</evidence>
<dbReference type="InterPro" id="IPR046938">
    <property type="entry name" value="DNA_clamp_sf"/>
</dbReference>
<sequence length="161" mass="18096">REPGALERRSEGGDGNVLITNSVFTFTDGTAVIQLHLSTPSRSFLLSVHSCDVFGKAVHALSRIGDEIWLDPLEKGLAVRTVNSSQSAYACFCFTPLFFQQYIPDPDIRKDCEAVKCKLNMKCVLPLFRCASWRERSVDKCEISINIPNSRVIFQFHCRHG</sequence>
<proteinExistence type="predicted"/>
<dbReference type="SUPFAM" id="SSF55979">
    <property type="entry name" value="DNA clamp"/>
    <property type="match status" value="1"/>
</dbReference>
<dbReference type="Proteomes" id="UP001108240">
    <property type="component" value="Unplaced"/>
</dbReference>
<reference evidence="1" key="2">
    <citation type="submission" date="2025-09" db="UniProtKB">
        <authorList>
            <consortium name="Ensembl"/>
        </authorList>
    </citation>
    <scope>IDENTIFICATION</scope>
</reference>
<organism evidence="1 2">
    <name type="scientific">Cyprinus carpio carpio</name>
    <dbReference type="NCBI Taxonomy" id="630221"/>
    <lineage>
        <taxon>Eukaryota</taxon>
        <taxon>Metazoa</taxon>
        <taxon>Chordata</taxon>
        <taxon>Craniata</taxon>
        <taxon>Vertebrata</taxon>
        <taxon>Euteleostomi</taxon>
        <taxon>Actinopterygii</taxon>
        <taxon>Neopterygii</taxon>
        <taxon>Teleostei</taxon>
        <taxon>Ostariophysi</taxon>
        <taxon>Cypriniformes</taxon>
        <taxon>Cyprinidae</taxon>
        <taxon>Cyprininae</taxon>
        <taxon>Cyprinus</taxon>
    </lineage>
</organism>
<dbReference type="PANTHER" id="PTHR15237:SF2">
    <property type="entry name" value="CELL CYCLE CHECKPOINT CONTROL PROTEIN RAD9B"/>
    <property type="match status" value="1"/>
</dbReference>
<dbReference type="AlphaFoldDB" id="A0A9J8DF72"/>
<dbReference type="Ensembl" id="ENSCCRT00000112923.1">
    <property type="protein sequence ID" value="ENSCCRP00000180987.1"/>
    <property type="gene ID" value="ENSCCRG00000055121.1"/>
</dbReference>
<dbReference type="GO" id="GO:0006281">
    <property type="term" value="P:DNA repair"/>
    <property type="evidence" value="ECO:0007669"/>
    <property type="project" value="TreeGrafter"/>
</dbReference>
<evidence type="ECO:0000313" key="2">
    <source>
        <dbReference type="Proteomes" id="UP001108240"/>
    </source>
</evidence>
<dbReference type="Pfam" id="PF04139">
    <property type="entry name" value="Rad9"/>
    <property type="match status" value="1"/>
</dbReference>
<reference evidence="1" key="1">
    <citation type="submission" date="2025-08" db="UniProtKB">
        <authorList>
            <consortium name="Ensembl"/>
        </authorList>
    </citation>
    <scope>IDENTIFICATION</scope>
</reference>
<dbReference type="GO" id="GO:0071479">
    <property type="term" value="P:cellular response to ionizing radiation"/>
    <property type="evidence" value="ECO:0007669"/>
    <property type="project" value="TreeGrafter"/>
</dbReference>
<dbReference type="Gene3D" id="3.70.10.10">
    <property type="match status" value="1"/>
</dbReference>
<name>A0A9J8DF72_CYPCA</name>
<protein>
    <recommendedName>
        <fullName evidence="3">RAD9 checkpoint clamp component B</fullName>
    </recommendedName>
</protein>
<dbReference type="PANTHER" id="PTHR15237">
    <property type="entry name" value="DNA REPAIR PROTEIN RAD9"/>
    <property type="match status" value="1"/>
</dbReference>
<dbReference type="GO" id="GO:0030896">
    <property type="term" value="C:checkpoint clamp complex"/>
    <property type="evidence" value="ECO:0007669"/>
    <property type="project" value="InterPro"/>
</dbReference>
<dbReference type="GO" id="GO:0031573">
    <property type="term" value="P:mitotic intra-S DNA damage checkpoint signaling"/>
    <property type="evidence" value="ECO:0007669"/>
    <property type="project" value="TreeGrafter"/>
</dbReference>
<evidence type="ECO:0008006" key="3">
    <source>
        <dbReference type="Google" id="ProtNLM"/>
    </source>
</evidence>
<dbReference type="GO" id="GO:0000076">
    <property type="term" value="P:DNA replication checkpoint signaling"/>
    <property type="evidence" value="ECO:0007669"/>
    <property type="project" value="TreeGrafter"/>
</dbReference>